<organism evidence="19 20">
    <name type="scientific">Candidatus Nomurabacteria bacterium CG10_big_fil_rev_8_21_14_0_10_35_16</name>
    <dbReference type="NCBI Taxonomy" id="1974731"/>
    <lineage>
        <taxon>Bacteria</taxon>
        <taxon>Candidatus Nomuraibacteriota</taxon>
    </lineage>
</organism>
<dbReference type="InterPro" id="IPR010978">
    <property type="entry name" value="tRNA-bd_arm"/>
</dbReference>
<evidence type="ECO:0000256" key="5">
    <source>
        <dbReference type="ARBA" id="ARBA00022490"/>
    </source>
</evidence>
<evidence type="ECO:0000256" key="7">
    <source>
        <dbReference type="ARBA" id="ARBA00022741"/>
    </source>
</evidence>
<evidence type="ECO:0000313" key="20">
    <source>
        <dbReference type="Proteomes" id="UP000230094"/>
    </source>
</evidence>
<dbReference type="InterPro" id="IPR002314">
    <property type="entry name" value="aa-tRNA-synt_IIb"/>
</dbReference>
<evidence type="ECO:0000256" key="2">
    <source>
        <dbReference type="ARBA" id="ARBA00005045"/>
    </source>
</evidence>
<feature type="binding site" evidence="15">
    <location>
        <position position="298"/>
    </location>
    <ligand>
        <name>L-serine</name>
        <dbReference type="ChEBI" id="CHEBI:33384"/>
    </ligand>
</feature>
<feature type="coiled-coil region" evidence="17">
    <location>
        <begin position="30"/>
        <end position="98"/>
    </location>
</feature>
<evidence type="ECO:0000256" key="13">
    <source>
        <dbReference type="ARBA" id="ARBA00048823"/>
    </source>
</evidence>
<dbReference type="PRINTS" id="PR00981">
    <property type="entry name" value="TRNASYNTHSER"/>
</dbReference>
<evidence type="ECO:0000256" key="10">
    <source>
        <dbReference type="ARBA" id="ARBA00023146"/>
    </source>
</evidence>
<dbReference type="GO" id="GO:0004828">
    <property type="term" value="F:serine-tRNA ligase activity"/>
    <property type="evidence" value="ECO:0007669"/>
    <property type="project" value="UniProtKB-UniRule"/>
</dbReference>
<evidence type="ECO:0000256" key="6">
    <source>
        <dbReference type="ARBA" id="ARBA00022598"/>
    </source>
</evidence>
<keyword evidence="17" id="KW-0175">Coiled coil</keyword>
<feature type="binding site" evidence="15">
    <location>
        <position position="275"/>
    </location>
    <ligand>
        <name>L-serine</name>
        <dbReference type="ChEBI" id="CHEBI:33384"/>
    </ligand>
</feature>
<feature type="binding site" evidence="16">
    <location>
        <begin position="275"/>
        <end position="277"/>
    </location>
    <ligand>
        <name>ATP</name>
        <dbReference type="ChEBI" id="CHEBI:30616"/>
    </ligand>
</feature>
<dbReference type="NCBIfam" id="TIGR00414">
    <property type="entry name" value="serS"/>
    <property type="match status" value="1"/>
</dbReference>
<evidence type="ECO:0000256" key="9">
    <source>
        <dbReference type="ARBA" id="ARBA00022917"/>
    </source>
</evidence>
<evidence type="ECO:0000256" key="11">
    <source>
        <dbReference type="ARBA" id="ARBA00039158"/>
    </source>
</evidence>
<dbReference type="InterPro" id="IPR006195">
    <property type="entry name" value="aa-tRNA-synth_II"/>
</dbReference>
<protein>
    <recommendedName>
        <fullName evidence="11 14">Serine--tRNA ligase</fullName>
        <ecNumber evidence="4 14">6.1.1.11</ecNumber>
    </recommendedName>
</protein>
<keyword evidence="9" id="KW-0648">Protein biosynthesis</keyword>
<keyword evidence="8 16" id="KW-0067">ATP-binding</keyword>
<dbReference type="PIRSF" id="PIRSF001529">
    <property type="entry name" value="Ser-tRNA-synth_IIa"/>
    <property type="match status" value="1"/>
</dbReference>
<dbReference type="Gene3D" id="3.30.930.10">
    <property type="entry name" value="Bira Bifunctional Protein, Domain 2"/>
    <property type="match status" value="1"/>
</dbReference>
<evidence type="ECO:0000256" key="16">
    <source>
        <dbReference type="PIRSR" id="PIRSR001529-2"/>
    </source>
</evidence>
<evidence type="ECO:0000256" key="12">
    <source>
        <dbReference type="ARBA" id="ARBA00047929"/>
    </source>
</evidence>
<comment type="subcellular location">
    <subcellularLocation>
        <location evidence="1">Cytoplasm</location>
    </subcellularLocation>
</comment>
<evidence type="ECO:0000256" key="15">
    <source>
        <dbReference type="PIRSR" id="PIRSR001529-1"/>
    </source>
</evidence>
<evidence type="ECO:0000256" key="3">
    <source>
        <dbReference type="ARBA" id="ARBA00010728"/>
    </source>
</evidence>
<comment type="catalytic activity">
    <reaction evidence="13">
        <text>tRNA(Ser) + L-serine + ATP = L-seryl-tRNA(Ser) + AMP + diphosphate + H(+)</text>
        <dbReference type="Rhea" id="RHEA:12292"/>
        <dbReference type="Rhea" id="RHEA-COMP:9669"/>
        <dbReference type="Rhea" id="RHEA-COMP:9703"/>
        <dbReference type="ChEBI" id="CHEBI:15378"/>
        <dbReference type="ChEBI" id="CHEBI:30616"/>
        <dbReference type="ChEBI" id="CHEBI:33019"/>
        <dbReference type="ChEBI" id="CHEBI:33384"/>
        <dbReference type="ChEBI" id="CHEBI:78442"/>
        <dbReference type="ChEBI" id="CHEBI:78533"/>
        <dbReference type="ChEBI" id="CHEBI:456215"/>
        <dbReference type="EC" id="6.1.1.11"/>
    </reaction>
</comment>
<comment type="similarity">
    <text evidence="3">Belongs to the class-II aminoacyl-tRNA synthetase family. Type-1 seryl-tRNA synthetase subfamily.</text>
</comment>
<dbReference type="EC" id="6.1.1.11" evidence="4 14"/>
<dbReference type="Pfam" id="PF00587">
    <property type="entry name" value="tRNA-synt_2b"/>
    <property type="match status" value="1"/>
</dbReference>
<dbReference type="GO" id="GO:0005524">
    <property type="term" value="F:ATP binding"/>
    <property type="evidence" value="ECO:0007669"/>
    <property type="project" value="UniProtKB-KW"/>
</dbReference>
<evidence type="ECO:0000256" key="17">
    <source>
        <dbReference type="SAM" id="Coils"/>
    </source>
</evidence>
<dbReference type="InterPro" id="IPR042103">
    <property type="entry name" value="SerRS_1_N_sf"/>
</dbReference>
<feature type="domain" description="Aminoacyl-transfer RNA synthetases class-II family profile" evidence="18">
    <location>
        <begin position="187"/>
        <end position="422"/>
    </location>
</feature>
<evidence type="ECO:0000256" key="1">
    <source>
        <dbReference type="ARBA" id="ARBA00004496"/>
    </source>
</evidence>
<dbReference type="AlphaFoldDB" id="A0A2H0TAS0"/>
<dbReference type="InterPro" id="IPR002317">
    <property type="entry name" value="Ser-tRNA-ligase_type_1"/>
</dbReference>
<accession>A0A2H0TAS0</accession>
<keyword evidence="7" id="KW-0547">Nucleotide-binding</keyword>
<dbReference type="SUPFAM" id="SSF55681">
    <property type="entry name" value="Class II aaRS and biotin synthetases"/>
    <property type="match status" value="1"/>
</dbReference>
<name>A0A2H0TAS0_9BACT</name>
<sequence>MLDIKFIRENKDIVQAGAKKKRIEVDLDKLISLDDERLKTLKEVEDLRAEVNKVSNDIARDQDPALKTQLIKEMQVVKEEIKSKEDKLKSIIEEWQKLMIKIPNIPSVDTPEGLDESGNEVIRNWGEKPQFSFTPKEHFELGKNLKIIDTETAGEVSGARFSYLKGDLVLMQFALLQMCLEILTNEEKLKEIAKQFNISVVPSVFMPVIPPVFIRPVVQVKMARFMTPEDHYMFPNDDLMLIGSAEHTLGAMHMNKIFEEKDLPIRYVGYSTAFRREAGAAGKDTSGILRQHQFDKLEMEVFSLPENAMQEQNFLVAIQEYILQLLKLPYQVVAICSGDMGFPDTRQIDVDTWMPGQNKYRETHSSDYTGGFQSRRLNTRVRRGDGKIEPVHMNDATVLAIGRTLIAIMENYQQEDGSIAIPEVLQKYMGDKKFIK</sequence>
<dbReference type="PANTHER" id="PTHR43697">
    <property type="entry name" value="SERYL-TRNA SYNTHETASE"/>
    <property type="match status" value="1"/>
</dbReference>
<keyword evidence="5" id="KW-0963">Cytoplasm</keyword>
<comment type="caution">
    <text evidence="19">The sequence shown here is derived from an EMBL/GenBank/DDBJ whole genome shotgun (WGS) entry which is preliminary data.</text>
</comment>
<evidence type="ECO:0000313" key="19">
    <source>
        <dbReference type="EMBL" id="PIR68087.1"/>
    </source>
</evidence>
<dbReference type="GO" id="GO:0006434">
    <property type="term" value="P:seryl-tRNA aminoacylation"/>
    <property type="evidence" value="ECO:0007669"/>
    <property type="project" value="UniProtKB-UniRule"/>
</dbReference>
<evidence type="ECO:0000256" key="8">
    <source>
        <dbReference type="ARBA" id="ARBA00022840"/>
    </source>
</evidence>
<dbReference type="InterPro" id="IPR015866">
    <property type="entry name" value="Ser-tRNA-synth_1_N"/>
</dbReference>
<comment type="pathway">
    <text evidence="2">Aminoacyl-tRNA biosynthesis; selenocysteinyl-tRNA(Sec) biosynthesis; L-seryl-tRNA(Sec) from L-serine and tRNA(Sec): step 1/1.</text>
</comment>
<dbReference type="GO" id="GO:0005737">
    <property type="term" value="C:cytoplasm"/>
    <property type="evidence" value="ECO:0007669"/>
    <property type="project" value="UniProtKB-SubCell"/>
</dbReference>
<keyword evidence="10" id="KW-0030">Aminoacyl-tRNA synthetase</keyword>
<gene>
    <name evidence="19" type="ORF">COU49_02825</name>
</gene>
<reference evidence="20" key="1">
    <citation type="submission" date="2017-09" db="EMBL/GenBank/DDBJ databases">
        <title>Depth-based differentiation of microbial function through sediment-hosted aquifers and enrichment of novel symbionts in the deep terrestrial subsurface.</title>
        <authorList>
            <person name="Probst A.J."/>
            <person name="Ladd B."/>
            <person name="Jarett J.K."/>
            <person name="Geller-Mcgrath D.E."/>
            <person name="Sieber C.M.K."/>
            <person name="Emerson J.B."/>
            <person name="Anantharaman K."/>
            <person name="Thomas B.C."/>
            <person name="Malmstrom R."/>
            <person name="Stieglmeier M."/>
            <person name="Klingl A."/>
            <person name="Woyke T."/>
            <person name="Ryan C.M."/>
            <person name="Banfield J.F."/>
        </authorList>
    </citation>
    <scope>NUCLEOTIDE SEQUENCE [LARGE SCALE GENOMIC DNA]</scope>
</reference>
<dbReference type="PANTHER" id="PTHR43697:SF1">
    <property type="entry name" value="SERINE--TRNA LIGASE"/>
    <property type="match status" value="1"/>
</dbReference>
<dbReference type="Proteomes" id="UP000230094">
    <property type="component" value="Unassembled WGS sequence"/>
</dbReference>
<evidence type="ECO:0000256" key="14">
    <source>
        <dbReference type="NCBIfam" id="TIGR00414"/>
    </source>
</evidence>
<dbReference type="PROSITE" id="PS50862">
    <property type="entry name" value="AA_TRNA_LIGASE_II"/>
    <property type="match status" value="1"/>
</dbReference>
<keyword evidence="6 19" id="KW-0436">Ligase</keyword>
<dbReference type="SUPFAM" id="SSF46589">
    <property type="entry name" value="tRNA-binding arm"/>
    <property type="match status" value="1"/>
</dbReference>
<proteinExistence type="inferred from homology"/>
<comment type="catalytic activity">
    <reaction evidence="12">
        <text>tRNA(Sec) + L-serine + ATP = L-seryl-tRNA(Sec) + AMP + diphosphate + H(+)</text>
        <dbReference type="Rhea" id="RHEA:42580"/>
        <dbReference type="Rhea" id="RHEA-COMP:9742"/>
        <dbReference type="Rhea" id="RHEA-COMP:10128"/>
        <dbReference type="ChEBI" id="CHEBI:15378"/>
        <dbReference type="ChEBI" id="CHEBI:30616"/>
        <dbReference type="ChEBI" id="CHEBI:33019"/>
        <dbReference type="ChEBI" id="CHEBI:33384"/>
        <dbReference type="ChEBI" id="CHEBI:78442"/>
        <dbReference type="ChEBI" id="CHEBI:78533"/>
        <dbReference type="ChEBI" id="CHEBI:456215"/>
        <dbReference type="EC" id="6.1.1.11"/>
    </reaction>
</comment>
<dbReference type="EMBL" id="PFCQ01000014">
    <property type="protein sequence ID" value="PIR68087.1"/>
    <property type="molecule type" value="Genomic_DNA"/>
</dbReference>
<evidence type="ECO:0000256" key="4">
    <source>
        <dbReference type="ARBA" id="ARBA00012840"/>
    </source>
</evidence>
<dbReference type="Gene3D" id="1.10.287.40">
    <property type="entry name" value="Serine-tRNA synthetase, tRNA binding domain"/>
    <property type="match status" value="1"/>
</dbReference>
<evidence type="ECO:0000259" key="18">
    <source>
        <dbReference type="PROSITE" id="PS50862"/>
    </source>
</evidence>
<dbReference type="Pfam" id="PF02403">
    <property type="entry name" value="Seryl_tRNA_N"/>
    <property type="match status" value="1"/>
</dbReference>
<feature type="binding site" evidence="16">
    <location>
        <begin position="362"/>
        <end position="365"/>
    </location>
    <ligand>
        <name>ATP</name>
        <dbReference type="ChEBI" id="CHEBI:30616"/>
    </ligand>
</feature>
<feature type="site" description="Important for serine binding" evidence="15">
    <location>
        <position position="397"/>
    </location>
</feature>
<dbReference type="InterPro" id="IPR045864">
    <property type="entry name" value="aa-tRNA-synth_II/BPL/LPL"/>
</dbReference>